<feature type="compositionally biased region" description="Basic residues" evidence="1">
    <location>
        <begin position="741"/>
        <end position="750"/>
    </location>
</feature>
<evidence type="ECO:0000313" key="3">
    <source>
        <dbReference type="EMBL" id="RRH73778.1"/>
    </source>
</evidence>
<dbReference type="AlphaFoldDB" id="A0A3P3DMC8"/>
<sequence length="777" mass="85388">MMGEAFSYSVPVGAEMVVGPDVYHHQGTYEGGYKLLDTQGVSHYLPYADFTSLLKSGNASLDLAGGRSRKRLGGFETVKSLNKTQQRIAAFNHACALAVRKEDNEIARQTQGRKETVSIRYLQHPEVRDRIADFVNSYSGHGFTAFGSTISSQAKHPRSVPKGRTLMRLYEALSGLMDIEDRLEAFVPLDHLKGNRGNRLHWLVYQLACSTIKEIGLNTRQLTVANLKDQLEVKIDDYNKFAAARVSGDSDFARRPPEKLSLPAHATLRQIIRAHVSPTELFVAHHGIHEARNKFGRGSTDIRALLFNEFIEIDEGRLDVLINAVVDGVSPKLGAKARAKLKEKAAAAQQRYAIVLAICVATKLVVGWAITENPNAEATLQVLRMATRSKELEARQYGYTGPIIPGAAVGRVMTDGGTGVRNTVVKNALLGMGTMSMDARSYAATDKPNVERVIGSMTSRLINPLPGSTGRSPSHKAGHDAVADTLLDLPSLYALVSIYFLEEYPNLPHRGLGLGGRTPLQMLEEVQRIRGATPPPDAARRRLQLGMHFNVSASHEGVTLFQHLSYNCDELQKLDLAPGTKVDAYLDPDDLEVVTIAVQGHKPLINAALQTTAYAGLTLPEFRDLGIYMREIDPRRTEYDHDYVMEARRKRNGILERKFAEANRSTGFASLEKVKKDCENVFRGTRHVHDPHRNDRTLDELLDPEVILEGDLVGTSAEPAAQDAAAPALAAPDEISEPNTKVKKPSKKKASPTSQTLAGDQPVSTKLSRPVQKKGFI</sequence>
<dbReference type="InterPro" id="IPR001584">
    <property type="entry name" value="Integrase_cat-core"/>
</dbReference>
<dbReference type="EMBL" id="RRAZ01000016">
    <property type="protein sequence ID" value="RRH73778.1"/>
    <property type="molecule type" value="Genomic_DNA"/>
</dbReference>
<protein>
    <recommendedName>
        <fullName evidence="2">Integrase catalytic domain-containing protein</fullName>
    </recommendedName>
</protein>
<evidence type="ECO:0000313" key="4">
    <source>
        <dbReference type="Proteomes" id="UP000282125"/>
    </source>
</evidence>
<proteinExistence type="predicted"/>
<keyword evidence="4" id="KW-1185">Reference proteome</keyword>
<dbReference type="Proteomes" id="UP000282125">
    <property type="component" value="Unassembled WGS sequence"/>
</dbReference>
<dbReference type="GO" id="GO:0003676">
    <property type="term" value="F:nucleic acid binding"/>
    <property type="evidence" value="ECO:0007669"/>
    <property type="project" value="InterPro"/>
</dbReference>
<comment type="caution">
    <text evidence="3">The sequence shown here is derived from an EMBL/GenBank/DDBJ whole genome shotgun (WGS) entry which is preliminary data.</text>
</comment>
<dbReference type="SUPFAM" id="SSF53098">
    <property type="entry name" value="Ribonuclease H-like"/>
    <property type="match status" value="1"/>
</dbReference>
<dbReference type="InterPro" id="IPR036397">
    <property type="entry name" value="RNaseH_sf"/>
</dbReference>
<dbReference type="OrthoDB" id="5287589at2"/>
<evidence type="ECO:0000259" key="2">
    <source>
        <dbReference type="PROSITE" id="PS50994"/>
    </source>
</evidence>
<dbReference type="PROSITE" id="PS50994">
    <property type="entry name" value="INTEGRASE"/>
    <property type="match status" value="1"/>
</dbReference>
<name>A0A3P3DMC8_9RHOB</name>
<organism evidence="3 4">
    <name type="scientific">Falsigemmobacter faecalis</name>
    <dbReference type="NCBI Taxonomy" id="2488730"/>
    <lineage>
        <taxon>Bacteria</taxon>
        <taxon>Pseudomonadati</taxon>
        <taxon>Pseudomonadota</taxon>
        <taxon>Alphaproteobacteria</taxon>
        <taxon>Rhodobacterales</taxon>
        <taxon>Paracoccaceae</taxon>
        <taxon>Falsigemmobacter</taxon>
    </lineage>
</organism>
<feature type="domain" description="Integrase catalytic" evidence="2">
    <location>
        <begin position="327"/>
        <end position="527"/>
    </location>
</feature>
<feature type="region of interest" description="Disordered" evidence="1">
    <location>
        <begin position="719"/>
        <end position="777"/>
    </location>
</feature>
<gene>
    <name evidence="3" type="ORF">EG244_11925</name>
</gene>
<dbReference type="RefSeq" id="WP_124965228.1">
    <property type="nucleotide sequence ID" value="NZ_RRAZ01000016.1"/>
</dbReference>
<accession>A0A3P3DMC8</accession>
<dbReference type="Gene3D" id="3.30.420.10">
    <property type="entry name" value="Ribonuclease H-like superfamily/Ribonuclease H"/>
    <property type="match status" value="1"/>
</dbReference>
<dbReference type="GO" id="GO:0015074">
    <property type="term" value="P:DNA integration"/>
    <property type="evidence" value="ECO:0007669"/>
    <property type="project" value="InterPro"/>
</dbReference>
<reference evidence="3 4" key="1">
    <citation type="submission" date="2018-11" db="EMBL/GenBank/DDBJ databases">
        <title>Gemmobacter sp. nov., YIM 102744-1 draft genome.</title>
        <authorList>
            <person name="Li G."/>
            <person name="Jiang Y."/>
        </authorList>
    </citation>
    <scope>NUCLEOTIDE SEQUENCE [LARGE SCALE GENOMIC DNA]</scope>
    <source>
        <strain evidence="3 4">YIM 102744-1</strain>
    </source>
</reference>
<feature type="compositionally biased region" description="Low complexity" evidence="1">
    <location>
        <begin position="719"/>
        <end position="732"/>
    </location>
</feature>
<dbReference type="InterPro" id="IPR012337">
    <property type="entry name" value="RNaseH-like_sf"/>
</dbReference>
<evidence type="ECO:0000256" key="1">
    <source>
        <dbReference type="SAM" id="MobiDB-lite"/>
    </source>
</evidence>